<dbReference type="OrthoDB" id="5954682at2759"/>
<dbReference type="SMART" id="SM00220">
    <property type="entry name" value="S_TKc"/>
    <property type="match status" value="1"/>
</dbReference>
<keyword evidence="5 11" id="KW-0418">Kinase</keyword>
<evidence type="ECO:0000256" key="3">
    <source>
        <dbReference type="ARBA" id="ARBA00022679"/>
    </source>
</evidence>
<keyword evidence="12" id="KW-1185">Reference proteome</keyword>
<dbReference type="FunFam" id="1.10.510.10:FF:000391">
    <property type="entry name" value="Hormonally up-regulated neu tumor-associated kinase"/>
    <property type="match status" value="1"/>
</dbReference>
<feature type="compositionally biased region" description="Polar residues" evidence="9">
    <location>
        <begin position="794"/>
        <end position="803"/>
    </location>
</feature>
<feature type="region of interest" description="Disordered" evidence="9">
    <location>
        <begin position="457"/>
        <end position="491"/>
    </location>
</feature>
<dbReference type="InterPro" id="IPR017441">
    <property type="entry name" value="Protein_kinase_ATP_BS"/>
</dbReference>
<evidence type="ECO:0000256" key="1">
    <source>
        <dbReference type="ARBA" id="ARBA00012513"/>
    </source>
</evidence>
<feature type="compositionally biased region" description="Basic residues" evidence="9">
    <location>
        <begin position="536"/>
        <end position="546"/>
    </location>
</feature>
<dbReference type="Pfam" id="PF00069">
    <property type="entry name" value="Pkinase"/>
    <property type="match status" value="1"/>
</dbReference>
<feature type="region of interest" description="Disordered" evidence="9">
    <location>
        <begin position="847"/>
        <end position="876"/>
    </location>
</feature>
<feature type="compositionally biased region" description="Polar residues" evidence="9">
    <location>
        <begin position="552"/>
        <end position="569"/>
    </location>
</feature>
<keyword evidence="4" id="KW-0547">Nucleotide-binding</keyword>
<keyword evidence="2" id="KW-0723">Serine/threonine-protein kinase</keyword>
<gene>
    <name evidence="11" type="ORF">PACLA_8A055305</name>
</gene>
<dbReference type="PROSITE" id="PS00108">
    <property type="entry name" value="PROTEIN_KINASE_ST"/>
    <property type="match status" value="1"/>
</dbReference>
<feature type="compositionally biased region" description="Basic and acidic residues" evidence="9">
    <location>
        <begin position="460"/>
        <end position="477"/>
    </location>
</feature>
<feature type="domain" description="Protein kinase" evidence="10">
    <location>
        <begin position="62"/>
        <end position="322"/>
    </location>
</feature>
<evidence type="ECO:0000256" key="5">
    <source>
        <dbReference type="ARBA" id="ARBA00022777"/>
    </source>
</evidence>
<keyword evidence="6" id="KW-0067">ATP-binding</keyword>
<dbReference type="InterPro" id="IPR000719">
    <property type="entry name" value="Prot_kinase_dom"/>
</dbReference>
<sequence>MRLDPRFYMSLSNHAEQPEKGIDRSETKTMVLSDEHQLPARVANVSRDELRKYAQCKRVGSYLLGRTVGEGSFAKVKEAIHILTGEKVAIKIIDKNRARKDRYVSKNMRREARLLQMIRHPHIVQLLEIVETSQCYYLVFEFAHGGDLMDHICKRKRLDEDEVRKFIRQIISAVEYLHRLGIMHRDLKVENLLLDANKNIKIIDFGLSNTIYSPDPHNENHCKTQCGSPAYAAPELLVRKDYGPQIDVWSIGVNLYAMLTGRLPYTVEPFNISTLYNKMLKRQMNAIPEYLSEACKDMTHQLLNPDPKERLHILEAVRHRWITMDQRDPLGLIPCPNYLCEEDLDDRILDHVEEQLKLNSDDVIRDVIQNKATKNSCVYHLLVRRLERYEREQTKLINTPPPTIQLTESKPPSSPEHKQPSPNHHTQKNGLVKYSSPKTHIMENPFKTIKVALIRQKKAMKNEEKSKGGKSSSHDSTPHSTTNPEAKPKLCTVKRVALVKFSPARRSLRGLTSGPRNSTNSPKPGRRRNYFEGLQRRKSPKVRRRHAEPDESLSSAVSTSRRTSIDNTDNVGPIIQRMRIEDKINNNSAVENSKTLVDTSEVVNSDTKSEKCTCDALLLGNIPENGTLIRNEDPGTNTSGTVTHLYTNKGVVLKRDSLGENHKTTYEQEQATVQHHVFHGGDKTGGGVKDEQGCRRVNGVNSKQGTAGSGLSKIEVMNAKISSVSSKVAETAKPTSQRLSTSSTAASRQTTRTQSLKAKATPSKQTAQKAVIPRRTLYKPDNSSKIPVVAGKSSVLSRQSPMSPTRLAPRTLTSSNTRLPATRKNDVARLADKYDKCVSVIVVDRSTDAGKGSSPEEKSSTTAGKGSANSRNNIKGIAPNVEKISAVDDSKNRNGLSEKIERAVVSKASNATVKEQTSKESVLGANQKSRGNDTKQKAVEAKEIKEKTDQNVEQLRNGLQRQKVKDQANTKTSMLKLAKESLTACRTTSKDTKQAVENARKNSINNRTSKVSTVGNSRRSSVKSQETEDTKSWTGDERRKISNYKKTNESQQTTSAVKREAKTATSVRTSAFKTSS</sequence>
<dbReference type="GO" id="GO:0005524">
    <property type="term" value="F:ATP binding"/>
    <property type="evidence" value="ECO:0007669"/>
    <property type="project" value="UniProtKB-UniRule"/>
</dbReference>
<evidence type="ECO:0000313" key="12">
    <source>
        <dbReference type="Proteomes" id="UP001152795"/>
    </source>
</evidence>
<accession>A0A7D9HFV5</accession>
<comment type="catalytic activity">
    <reaction evidence="8">
        <text>L-seryl-[protein] + ATP = O-phospho-L-seryl-[protein] + ADP + H(+)</text>
        <dbReference type="Rhea" id="RHEA:17989"/>
        <dbReference type="Rhea" id="RHEA-COMP:9863"/>
        <dbReference type="Rhea" id="RHEA-COMP:11604"/>
        <dbReference type="ChEBI" id="CHEBI:15378"/>
        <dbReference type="ChEBI" id="CHEBI:29999"/>
        <dbReference type="ChEBI" id="CHEBI:30616"/>
        <dbReference type="ChEBI" id="CHEBI:83421"/>
        <dbReference type="ChEBI" id="CHEBI:456216"/>
        <dbReference type="EC" id="2.7.11.1"/>
    </reaction>
</comment>
<feature type="compositionally biased region" description="Polar residues" evidence="9">
    <location>
        <begin position="1063"/>
        <end position="1076"/>
    </location>
</feature>
<organism evidence="11 12">
    <name type="scientific">Paramuricea clavata</name>
    <name type="common">Red gorgonian</name>
    <name type="synonym">Violescent sea-whip</name>
    <dbReference type="NCBI Taxonomy" id="317549"/>
    <lineage>
        <taxon>Eukaryota</taxon>
        <taxon>Metazoa</taxon>
        <taxon>Cnidaria</taxon>
        <taxon>Anthozoa</taxon>
        <taxon>Octocorallia</taxon>
        <taxon>Malacalcyonacea</taxon>
        <taxon>Plexauridae</taxon>
        <taxon>Paramuricea</taxon>
    </lineage>
</organism>
<dbReference type="FunFam" id="3.30.200.20:FF:000003">
    <property type="entry name" value="Non-specific serine/threonine protein kinase"/>
    <property type="match status" value="1"/>
</dbReference>
<dbReference type="GO" id="GO:0005737">
    <property type="term" value="C:cytoplasm"/>
    <property type="evidence" value="ECO:0007669"/>
    <property type="project" value="TreeGrafter"/>
</dbReference>
<feature type="compositionally biased region" description="Basic and acidic residues" evidence="9">
    <location>
        <begin position="989"/>
        <end position="1000"/>
    </location>
</feature>
<feature type="compositionally biased region" description="Low complexity" evidence="9">
    <location>
        <begin position="735"/>
        <end position="755"/>
    </location>
</feature>
<comment type="catalytic activity">
    <reaction evidence="7">
        <text>L-threonyl-[protein] + ATP = O-phospho-L-threonyl-[protein] + ADP + H(+)</text>
        <dbReference type="Rhea" id="RHEA:46608"/>
        <dbReference type="Rhea" id="RHEA-COMP:11060"/>
        <dbReference type="Rhea" id="RHEA-COMP:11605"/>
        <dbReference type="ChEBI" id="CHEBI:15378"/>
        <dbReference type="ChEBI" id="CHEBI:30013"/>
        <dbReference type="ChEBI" id="CHEBI:30616"/>
        <dbReference type="ChEBI" id="CHEBI:61977"/>
        <dbReference type="ChEBI" id="CHEBI:456216"/>
        <dbReference type="EC" id="2.7.11.1"/>
    </reaction>
</comment>
<dbReference type="Proteomes" id="UP001152795">
    <property type="component" value="Unassembled WGS sequence"/>
</dbReference>
<dbReference type="Gene3D" id="1.10.510.10">
    <property type="entry name" value="Transferase(Phosphotransferase) domain 1"/>
    <property type="match status" value="1"/>
</dbReference>
<reference evidence="11" key="1">
    <citation type="submission" date="2020-04" db="EMBL/GenBank/DDBJ databases">
        <authorList>
            <person name="Alioto T."/>
            <person name="Alioto T."/>
            <person name="Gomez Garrido J."/>
        </authorList>
    </citation>
    <scope>NUCLEOTIDE SEQUENCE</scope>
    <source>
        <strain evidence="11">A484AB</strain>
    </source>
</reference>
<dbReference type="SUPFAM" id="SSF56112">
    <property type="entry name" value="Protein kinase-like (PK-like)"/>
    <property type="match status" value="1"/>
</dbReference>
<dbReference type="InterPro" id="IPR011009">
    <property type="entry name" value="Kinase-like_dom_sf"/>
</dbReference>
<feature type="region of interest" description="Disordered" evidence="9">
    <location>
        <begin position="989"/>
        <end position="1076"/>
    </location>
</feature>
<feature type="region of interest" description="Disordered" evidence="9">
    <location>
        <begin position="725"/>
        <end position="770"/>
    </location>
</feature>
<dbReference type="GO" id="GO:0004674">
    <property type="term" value="F:protein serine/threonine kinase activity"/>
    <property type="evidence" value="ECO:0007669"/>
    <property type="project" value="UniProtKB-KW"/>
</dbReference>
<comment type="caution">
    <text evidence="11">The sequence shown here is derived from an EMBL/GenBank/DDBJ whole genome shotgun (WGS) entry which is preliminary data.</text>
</comment>
<feature type="region of interest" description="Disordered" evidence="9">
    <location>
        <begin position="791"/>
        <end position="820"/>
    </location>
</feature>
<protein>
    <recommendedName>
        <fullName evidence="1">non-specific serine/threonine protein kinase</fullName>
        <ecNumber evidence="1">2.7.11.1</ecNumber>
    </recommendedName>
</protein>
<dbReference type="PANTHER" id="PTHR24346">
    <property type="entry name" value="MAP/MICROTUBULE AFFINITY-REGULATING KINASE"/>
    <property type="match status" value="1"/>
</dbReference>
<evidence type="ECO:0000256" key="9">
    <source>
        <dbReference type="SAM" id="MobiDB-lite"/>
    </source>
</evidence>
<name>A0A7D9HFV5_PARCT</name>
<feature type="region of interest" description="Disordered" evidence="9">
    <location>
        <begin position="504"/>
        <end position="569"/>
    </location>
</feature>
<dbReference type="InterPro" id="IPR008271">
    <property type="entry name" value="Ser/Thr_kinase_AS"/>
</dbReference>
<feature type="region of interest" description="Disordered" evidence="9">
    <location>
        <begin position="393"/>
        <end position="443"/>
    </location>
</feature>
<evidence type="ECO:0000256" key="4">
    <source>
        <dbReference type="ARBA" id="ARBA00022741"/>
    </source>
</evidence>
<evidence type="ECO:0000256" key="8">
    <source>
        <dbReference type="ARBA" id="ARBA00048679"/>
    </source>
</evidence>
<feature type="compositionally biased region" description="Polar residues" evidence="9">
    <location>
        <begin position="1001"/>
        <end position="1024"/>
    </location>
</feature>
<evidence type="ECO:0000256" key="2">
    <source>
        <dbReference type="ARBA" id="ARBA00022527"/>
    </source>
</evidence>
<dbReference type="AlphaFoldDB" id="A0A7D9HFV5"/>
<dbReference type="PROSITE" id="PS00107">
    <property type="entry name" value="PROTEIN_KINASE_ATP"/>
    <property type="match status" value="1"/>
</dbReference>
<dbReference type="EC" id="2.7.11.1" evidence="1"/>
<feature type="compositionally biased region" description="Basic and acidic residues" evidence="9">
    <location>
        <begin position="1025"/>
        <end position="1040"/>
    </location>
</feature>
<evidence type="ECO:0000256" key="7">
    <source>
        <dbReference type="ARBA" id="ARBA00047899"/>
    </source>
</evidence>
<feature type="region of interest" description="Disordered" evidence="9">
    <location>
        <begin position="680"/>
        <end position="706"/>
    </location>
</feature>
<evidence type="ECO:0000256" key="6">
    <source>
        <dbReference type="ARBA" id="ARBA00022840"/>
    </source>
</evidence>
<dbReference type="PROSITE" id="PS50011">
    <property type="entry name" value="PROTEIN_KINASE_DOM"/>
    <property type="match status" value="1"/>
</dbReference>
<keyword evidence="3" id="KW-0808">Transferase</keyword>
<evidence type="ECO:0000313" key="11">
    <source>
        <dbReference type="EMBL" id="CAB3980792.1"/>
    </source>
</evidence>
<feature type="compositionally biased region" description="Polar residues" evidence="9">
    <location>
        <begin position="860"/>
        <end position="873"/>
    </location>
</feature>
<dbReference type="EMBL" id="CACRXK020000324">
    <property type="protein sequence ID" value="CAB3980792.1"/>
    <property type="molecule type" value="Genomic_DNA"/>
</dbReference>
<evidence type="ECO:0000259" key="10">
    <source>
        <dbReference type="PROSITE" id="PS50011"/>
    </source>
</evidence>
<dbReference type="GO" id="GO:0035556">
    <property type="term" value="P:intracellular signal transduction"/>
    <property type="evidence" value="ECO:0007669"/>
    <property type="project" value="TreeGrafter"/>
</dbReference>
<feature type="region of interest" description="Disordered" evidence="9">
    <location>
        <begin position="911"/>
        <end position="938"/>
    </location>
</feature>
<dbReference type="PANTHER" id="PTHR24346:SF79">
    <property type="entry name" value="PROTEIN KINASE DOMAIN-CONTAINING PROTEIN"/>
    <property type="match status" value="1"/>
</dbReference>
<proteinExistence type="predicted"/>